<dbReference type="KEGG" id="thd:BHV28_04150"/>
<dbReference type="EMBL" id="CP017315">
    <property type="protein sequence ID" value="AQS41128.1"/>
    <property type="molecule type" value="Genomic_DNA"/>
</dbReference>
<keyword evidence="2" id="KW-1185">Reference proteome</keyword>
<name>A0A1U9JTD9_9HYPH</name>
<accession>A0A1U9JTD9</accession>
<dbReference type="AlphaFoldDB" id="A0A1U9JTD9"/>
<organism evidence="1 2">
    <name type="scientific">Candidatus Tokpelaia hoelldobleri</name>
    <dbReference type="NCBI Taxonomy" id="1902579"/>
    <lineage>
        <taxon>Bacteria</taxon>
        <taxon>Pseudomonadati</taxon>
        <taxon>Pseudomonadota</taxon>
        <taxon>Alphaproteobacteria</taxon>
        <taxon>Hyphomicrobiales</taxon>
        <taxon>Candidatus Tokpelaia</taxon>
    </lineage>
</organism>
<evidence type="ECO:0008006" key="3">
    <source>
        <dbReference type="Google" id="ProtNLM"/>
    </source>
</evidence>
<reference evidence="1 2" key="1">
    <citation type="journal article" date="2010" name="Science">
        <title>Genomic comparison of the ants Camponotus floridanus and Harpegnathos saltator.</title>
        <authorList>
            <person name="Bonasio R."/>
            <person name="Zhang G."/>
            <person name="Ye C."/>
            <person name="Mutti N.S."/>
            <person name="Fang X."/>
            <person name="Qin N."/>
            <person name="Donahue G."/>
            <person name="Yang P."/>
            <person name="Li Q."/>
            <person name="Li C."/>
            <person name="Zhang P."/>
            <person name="Huang Z."/>
            <person name="Berger S.L."/>
            <person name="Reinberg D."/>
            <person name="Wang J."/>
            <person name="Liebig J."/>
        </authorList>
    </citation>
    <scope>NUCLEOTIDE SEQUENCE [LARGE SCALE GENOMIC DNA]</scope>
    <source>
        <strain evidence="1 2">Hsal</strain>
    </source>
</reference>
<protein>
    <recommendedName>
        <fullName evidence="3">DUF2218 domain-containing protein</fullName>
    </recommendedName>
</protein>
<dbReference type="Gene3D" id="3.30.310.50">
    <property type="entry name" value="Alpha-D-phosphohexomutase, C-terminal domain"/>
    <property type="match status" value="1"/>
</dbReference>
<dbReference type="Proteomes" id="UP000188912">
    <property type="component" value="Chromosome"/>
</dbReference>
<evidence type="ECO:0000313" key="1">
    <source>
        <dbReference type="EMBL" id="AQS41128.1"/>
    </source>
</evidence>
<sequence length="98" mass="11512">MIRTRSVIKTLHAGKYLVQLSKHWQHKFSFSYTETEAHIPFSDAIRLDMSANPAELAVQLEAPNEEDIARMETVFANHLERFAFREKLIIDWQRETLP</sequence>
<dbReference type="PIRSF" id="PIRSF028291">
    <property type="entry name" value="UCP028291"/>
    <property type="match status" value="1"/>
</dbReference>
<dbReference type="Pfam" id="PF09981">
    <property type="entry name" value="DUF2218"/>
    <property type="match status" value="1"/>
</dbReference>
<dbReference type="InterPro" id="IPR014543">
    <property type="entry name" value="UCP028291"/>
</dbReference>
<proteinExistence type="predicted"/>
<evidence type="ECO:0000313" key="2">
    <source>
        <dbReference type="Proteomes" id="UP000188912"/>
    </source>
</evidence>
<reference evidence="1 2" key="2">
    <citation type="journal article" date="2016" name="Sci. Rep.">
        <title>The genome of Rhizobiales bacteria in predatory ants reveals urease gene functions but no genes for nitrogen fixation.</title>
        <authorList>
            <person name="Neuvonen M.M."/>
            <person name="Tamarit D."/>
            <person name="Naslund K."/>
            <person name="Liebig J."/>
            <person name="Feldhaar H."/>
            <person name="Moran N.A."/>
            <person name="Guy L."/>
            <person name="Andersson S.G."/>
        </authorList>
    </citation>
    <scope>NUCLEOTIDE SEQUENCE [LARGE SCALE GENOMIC DNA]</scope>
    <source>
        <strain evidence="1 2">Hsal</strain>
    </source>
</reference>
<gene>
    <name evidence="1" type="ORF">BHV28_04150</name>
</gene>